<gene>
    <name evidence="9" type="ORF">Thert_00763</name>
</gene>
<reference evidence="9 10" key="1">
    <citation type="submission" date="2016-08" db="EMBL/GenBank/DDBJ databases">
        <title>A novel genetic cassette of butanologenic Thermoanaerobacterium thermosaccharolyticum that directly convert cellulose to butanol.</title>
        <authorList>
            <person name="Li T."/>
            <person name="He J."/>
        </authorList>
    </citation>
    <scope>NUCLEOTIDE SEQUENCE [LARGE SCALE GENOMIC DNA]</scope>
    <source>
        <strain evidence="9 10">TG57</strain>
    </source>
</reference>
<keyword evidence="5 8" id="KW-0812">Transmembrane</keyword>
<dbReference type="Gene3D" id="1.20.1530.20">
    <property type="match status" value="1"/>
</dbReference>
<feature type="transmembrane region" description="Helical" evidence="8">
    <location>
        <begin position="129"/>
        <end position="149"/>
    </location>
</feature>
<keyword evidence="3" id="KW-0813">Transport</keyword>
<evidence type="ECO:0000256" key="4">
    <source>
        <dbReference type="ARBA" id="ARBA00022475"/>
    </source>
</evidence>
<feature type="transmembrane region" description="Helical" evidence="8">
    <location>
        <begin position="98"/>
        <end position="117"/>
    </location>
</feature>
<dbReference type="Pfam" id="PF03547">
    <property type="entry name" value="Mem_trans"/>
    <property type="match status" value="1"/>
</dbReference>
<dbReference type="PANTHER" id="PTHR36838">
    <property type="entry name" value="AUXIN EFFLUX CARRIER FAMILY PROTEIN"/>
    <property type="match status" value="1"/>
</dbReference>
<evidence type="ECO:0000256" key="1">
    <source>
        <dbReference type="ARBA" id="ARBA00004651"/>
    </source>
</evidence>
<feature type="transmembrane region" description="Helical" evidence="8">
    <location>
        <begin position="200"/>
        <end position="219"/>
    </location>
</feature>
<organism evidence="9 10">
    <name type="scientific">Thermoanaerobacterium thermosaccharolyticum</name>
    <name type="common">Clostridium thermosaccharolyticum</name>
    <dbReference type="NCBI Taxonomy" id="1517"/>
    <lineage>
        <taxon>Bacteria</taxon>
        <taxon>Bacillati</taxon>
        <taxon>Bacillota</taxon>
        <taxon>Clostridia</taxon>
        <taxon>Thermoanaerobacterales</taxon>
        <taxon>Thermoanaerobacteraceae</taxon>
        <taxon>Thermoanaerobacterium</taxon>
    </lineage>
</organism>
<feature type="transmembrane region" description="Helical" evidence="8">
    <location>
        <begin position="231"/>
        <end position="250"/>
    </location>
</feature>
<comment type="similarity">
    <text evidence="2">Belongs to the auxin efflux carrier (TC 2.A.69) family.</text>
</comment>
<feature type="transmembrane region" description="Helical" evidence="8">
    <location>
        <begin position="291"/>
        <end position="310"/>
    </location>
</feature>
<evidence type="ECO:0000256" key="8">
    <source>
        <dbReference type="SAM" id="Phobius"/>
    </source>
</evidence>
<evidence type="ECO:0000313" key="9">
    <source>
        <dbReference type="EMBL" id="AST56917.1"/>
    </source>
</evidence>
<evidence type="ECO:0000256" key="2">
    <source>
        <dbReference type="ARBA" id="ARBA00010145"/>
    </source>
</evidence>
<evidence type="ECO:0000256" key="3">
    <source>
        <dbReference type="ARBA" id="ARBA00022448"/>
    </source>
</evidence>
<feature type="transmembrane region" description="Helical" evidence="8">
    <location>
        <begin position="67"/>
        <end position="91"/>
    </location>
</feature>
<dbReference type="GO" id="GO:0055085">
    <property type="term" value="P:transmembrane transport"/>
    <property type="evidence" value="ECO:0007669"/>
    <property type="project" value="InterPro"/>
</dbReference>
<dbReference type="GO" id="GO:0005886">
    <property type="term" value="C:plasma membrane"/>
    <property type="evidence" value="ECO:0007669"/>
    <property type="project" value="UniProtKB-SubCell"/>
</dbReference>
<dbReference type="EMBL" id="CP016893">
    <property type="protein sequence ID" value="AST56917.1"/>
    <property type="molecule type" value="Genomic_DNA"/>
</dbReference>
<protein>
    <submittedName>
        <fullName evidence="9">Malate transporter</fullName>
    </submittedName>
</protein>
<evidence type="ECO:0000256" key="5">
    <source>
        <dbReference type="ARBA" id="ARBA00022692"/>
    </source>
</evidence>
<proteinExistence type="inferred from homology"/>
<keyword evidence="6 8" id="KW-1133">Transmembrane helix</keyword>
<dbReference type="PANTHER" id="PTHR36838:SF1">
    <property type="entry name" value="SLR1864 PROTEIN"/>
    <property type="match status" value="1"/>
</dbReference>
<evidence type="ECO:0000256" key="7">
    <source>
        <dbReference type="ARBA" id="ARBA00023136"/>
    </source>
</evidence>
<dbReference type="AlphaFoldDB" id="A0A223HX12"/>
<feature type="transmembrane region" description="Helical" evidence="8">
    <location>
        <begin position="262"/>
        <end position="279"/>
    </location>
</feature>
<accession>A0A223HX12</accession>
<keyword evidence="7 8" id="KW-0472">Membrane</keyword>
<sequence length="315" mass="35717">MVFLKGIESILPIVFIIIIGYVLAMKKWFDEDASELFSKIVVKVSLPALMFYTVIENLQKNQLSHMILGLIAAFVSIFASYTIAYFLVIFLKLDRKKIGLFSAIFAFSNTIFVGLPINQALFGNKAVPYVLLYYVANTTLFWTMGLYNIRKDVESSQGNFSLYQAFKKIFSPPLLGYLMGIFFILIGFKTPQFIADTAKYIGQLTTPLSMIFIGISIYLTDLKDFKFDNTVVFLLLGRSIITPLITILVLHFFKLNILMEKVFVIQSALPVMTQIAIVAHAYNSDQKYPSIMIAATNLLSLFVVPLYMYITSELF</sequence>
<feature type="transmembrane region" description="Helical" evidence="8">
    <location>
        <begin position="169"/>
        <end position="188"/>
    </location>
</feature>
<evidence type="ECO:0000313" key="10">
    <source>
        <dbReference type="Proteomes" id="UP000214975"/>
    </source>
</evidence>
<dbReference type="RefSeq" id="WP_015312353.1">
    <property type="nucleotide sequence ID" value="NZ_CP016893.1"/>
</dbReference>
<feature type="transmembrane region" description="Helical" evidence="8">
    <location>
        <begin position="6"/>
        <end position="24"/>
    </location>
</feature>
<dbReference type="InterPro" id="IPR038770">
    <property type="entry name" value="Na+/solute_symporter_sf"/>
</dbReference>
<name>A0A223HX12_THETR</name>
<evidence type="ECO:0000256" key="6">
    <source>
        <dbReference type="ARBA" id="ARBA00022989"/>
    </source>
</evidence>
<keyword evidence="4" id="KW-1003">Cell membrane</keyword>
<dbReference type="Proteomes" id="UP000214975">
    <property type="component" value="Chromosome"/>
</dbReference>
<dbReference type="InterPro" id="IPR004776">
    <property type="entry name" value="Mem_transp_PIN-like"/>
</dbReference>
<comment type="subcellular location">
    <subcellularLocation>
        <location evidence="1">Cell membrane</location>
        <topology evidence="1">Multi-pass membrane protein</topology>
    </subcellularLocation>
</comment>